<evidence type="ECO:0000313" key="2">
    <source>
        <dbReference type="EMBL" id="MBD3917869.1"/>
    </source>
</evidence>
<dbReference type="RefSeq" id="WP_191202125.1">
    <property type="nucleotide sequence ID" value="NZ_JACXZA010000001.1"/>
</dbReference>
<dbReference type="PANTHER" id="PTHR40072">
    <property type="entry name" value="MOLYBDOPTERIN-GUANINE DINUCLEOTIDE BIOSYNTHESIS ADAPTER PROTEIN-RELATED"/>
    <property type="match status" value="1"/>
</dbReference>
<dbReference type="EMBL" id="JACXZA010000001">
    <property type="protein sequence ID" value="MBD3917869.1"/>
    <property type="molecule type" value="Genomic_DNA"/>
</dbReference>
<reference evidence="2 3" key="1">
    <citation type="submission" date="2020-09" db="EMBL/GenBank/DDBJ databases">
        <title>Paenibacillus sp. strain PR3 16S rRNA gene Genome sequencing and assembly.</title>
        <authorList>
            <person name="Kim J."/>
        </authorList>
    </citation>
    <scope>NUCLEOTIDE SEQUENCE [LARGE SCALE GENOMIC DNA]</scope>
    <source>
        <strain evidence="2 3">PR3</strain>
    </source>
</reference>
<dbReference type="InterPro" id="IPR004435">
    <property type="entry name" value="MobB_dom"/>
</dbReference>
<name>A0ABR8MUS2_9BACL</name>
<dbReference type="SUPFAM" id="SSF52540">
    <property type="entry name" value="P-loop containing nucleoside triphosphate hydrolases"/>
    <property type="match status" value="1"/>
</dbReference>
<proteinExistence type="predicted"/>
<evidence type="ECO:0000259" key="1">
    <source>
        <dbReference type="Pfam" id="PF03205"/>
    </source>
</evidence>
<accession>A0ABR8MUS2</accession>
<dbReference type="NCBIfam" id="TIGR00176">
    <property type="entry name" value="mobB"/>
    <property type="match status" value="1"/>
</dbReference>
<dbReference type="CDD" id="cd03116">
    <property type="entry name" value="MobB"/>
    <property type="match status" value="1"/>
</dbReference>
<evidence type="ECO:0000313" key="3">
    <source>
        <dbReference type="Proteomes" id="UP000609346"/>
    </source>
</evidence>
<dbReference type="Pfam" id="PF03205">
    <property type="entry name" value="MobB"/>
    <property type="match status" value="1"/>
</dbReference>
<dbReference type="InterPro" id="IPR052539">
    <property type="entry name" value="MGD_biosynthesis_adapter"/>
</dbReference>
<dbReference type="Proteomes" id="UP000609346">
    <property type="component" value="Unassembled WGS sequence"/>
</dbReference>
<keyword evidence="3" id="KW-1185">Reference proteome</keyword>
<sequence>MTNIIQVVGYKNAGKTTLVENMVRALTEEGYAVGTVKHDGHRFDIDHEGTDTWRHREAGASMTAITSSERTVIMEEKSSELDDIIRRMLAMDAIIVEGFKEADYPKVVMIRSAKDVELVHRLRQVIAVVTWVPELSFPVPTYSIHQTNLLIAWLLSTLCPEADQ</sequence>
<dbReference type="PANTHER" id="PTHR40072:SF1">
    <property type="entry name" value="MOLYBDOPTERIN-GUANINE DINUCLEOTIDE BIOSYNTHESIS ADAPTER PROTEIN"/>
    <property type="match status" value="1"/>
</dbReference>
<comment type="caution">
    <text evidence="2">The sequence shown here is derived from an EMBL/GenBank/DDBJ whole genome shotgun (WGS) entry which is preliminary data.</text>
</comment>
<organism evidence="2 3">
    <name type="scientific">Paenibacillus terricola</name>
    <dbReference type="NCBI Taxonomy" id="2763503"/>
    <lineage>
        <taxon>Bacteria</taxon>
        <taxon>Bacillati</taxon>
        <taxon>Bacillota</taxon>
        <taxon>Bacilli</taxon>
        <taxon>Bacillales</taxon>
        <taxon>Paenibacillaceae</taxon>
        <taxon>Paenibacillus</taxon>
    </lineage>
</organism>
<gene>
    <name evidence="2" type="primary">mobB</name>
    <name evidence="2" type="ORF">H8B09_03820</name>
</gene>
<dbReference type="Gene3D" id="3.40.50.300">
    <property type="entry name" value="P-loop containing nucleotide triphosphate hydrolases"/>
    <property type="match status" value="1"/>
</dbReference>
<feature type="domain" description="Molybdopterin-guanine dinucleotide biosynthesis protein B (MobB)" evidence="1">
    <location>
        <begin position="4"/>
        <end position="131"/>
    </location>
</feature>
<dbReference type="InterPro" id="IPR027417">
    <property type="entry name" value="P-loop_NTPase"/>
</dbReference>
<protein>
    <submittedName>
        <fullName evidence="2">Molybdopterin-guanine dinucleotide biosynthesis protein B</fullName>
    </submittedName>
</protein>